<dbReference type="SMART" id="SM00530">
    <property type="entry name" value="HTH_XRE"/>
    <property type="match status" value="1"/>
</dbReference>
<dbReference type="InterPro" id="IPR050807">
    <property type="entry name" value="TransReg_Diox_bact_type"/>
</dbReference>
<dbReference type="PANTHER" id="PTHR46797:SF13">
    <property type="entry name" value="HTH-TYPE TRANSCRIPTIONAL REGULATOR SINR"/>
    <property type="match status" value="1"/>
</dbReference>
<dbReference type="PROSITE" id="PS51500">
    <property type="entry name" value="SIN"/>
    <property type="match status" value="1"/>
</dbReference>
<dbReference type="AlphaFoldDB" id="A0A419UZR5"/>
<dbReference type="CDD" id="cd00093">
    <property type="entry name" value="HTH_XRE"/>
    <property type="match status" value="1"/>
</dbReference>
<dbReference type="RefSeq" id="WP_120193714.1">
    <property type="nucleotide sequence ID" value="NZ_RAPK01000010.1"/>
</dbReference>
<evidence type="ECO:0000259" key="3">
    <source>
        <dbReference type="PROSITE" id="PS51500"/>
    </source>
</evidence>
<protein>
    <submittedName>
        <fullName evidence="4">XRE family transcriptional regulator of biofilm formation</fullName>
    </submittedName>
</protein>
<comment type="caution">
    <text evidence="4">The sequence shown here is derived from an EMBL/GenBank/DDBJ whole genome shotgun (WGS) entry which is preliminary data.</text>
</comment>
<dbReference type="GO" id="GO:0003677">
    <property type="term" value="F:DNA binding"/>
    <property type="evidence" value="ECO:0007669"/>
    <property type="project" value="UniProtKB-KW"/>
</dbReference>
<gene>
    <name evidence="4" type="ORF">ATL39_2553</name>
</gene>
<keyword evidence="5" id="KW-1185">Reference proteome</keyword>
<dbReference type="GO" id="GO:0003700">
    <property type="term" value="F:DNA-binding transcription factor activity"/>
    <property type="evidence" value="ECO:0007669"/>
    <property type="project" value="TreeGrafter"/>
</dbReference>
<dbReference type="InterPro" id="IPR010981">
    <property type="entry name" value="SinR/SinI_dimer_dom"/>
</dbReference>
<feature type="domain" description="HTH cro/C1-type" evidence="2">
    <location>
        <begin position="6"/>
        <end position="61"/>
    </location>
</feature>
<dbReference type="InterPro" id="IPR001387">
    <property type="entry name" value="Cro/C1-type_HTH"/>
</dbReference>
<dbReference type="Gene3D" id="1.10.260.40">
    <property type="entry name" value="lambda repressor-like DNA-binding domains"/>
    <property type="match status" value="1"/>
</dbReference>
<dbReference type="PANTHER" id="PTHR46797">
    <property type="entry name" value="HTH-TYPE TRANSCRIPTIONAL REGULATOR"/>
    <property type="match status" value="1"/>
</dbReference>
<evidence type="ECO:0000313" key="4">
    <source>
        <dbReference type="EMBL" id="RKD71159.1"/>
    </source>
</evidence>
<dbReference type="SUPFAM" id="SSF47413">
    <property type="entry name" value="lambda repressor-like DNA-binding domains"/>
    <property type="match status" value="1"/>
</dbReference>
<dbReference type="GO" id="GO:0005829">
    <property type="term" value="C:cytosol"/>
    <property type="evidence" value="ECO:0007669"/>
    <property type="project" value="TreeGrafter"/>
</dbReference>
<evidence type="ECO:0000259" key="2">
    <source>
        <dbReference type="PROSITE" id="PS50943"/>
    </source>
</evidence>
<proteinExistence type="predicted"/>
<reference evidence="4 5" key="1">
    <citation type="submission" date="2018-09" db="EMBL/GenBank/DDBJ databases">
        <title>Genomic Encyclopedia of Archaeal and Bacterial Type Strains, Phase II (KMG-II): from individual species to whole genera.</title>
        <authorList>
            <person name="Goeker M."/>
        </authorList>
    </citation>
    <scope>NUCLEOTIDE SEQUENCE [LARGE SCALE GENOMIC DNA]</scope>
    <source>
        <strain evidence="4 5">DSM 17008</strain>
    </source>
</reference>
<name>A0A419UZR5_9BACL</name>
<dbReference type="Pfam" id="PF08671">
    <property type="entry name" value="SinI"/>
    <property type="match status" value="1"/>
</dbReference>
<dbReference type="Proteomes" id="UP000285120">
    <property type="component" value="Unassembled WGS sequence"/>
</dbReference>
<feature type="domain" description="Sin" evidence="3">
    <location>
        <begin position="66"/>
        <end position="104"/>
    </location>
</feature>
<dbReference type="EMBL" id="RAPK01000010">
    <property type="protein sequence ID" value="RKD71159.1"/>
    <property type="molecule type" value="Genomic_DNA"/>
</dbReference>
<keyword evidence="1" id="KW-0238">DNA-binding</keyword>
<dbReference type="InterPro" id="IPR036281">
    <property type="entry name" value="SinR/SinI_dimer_dom_sf"/>
</dbReference>
<accession>A0A419UZR5</accession>
<dbReference type="GO" id="GO:0046983">
    <property type="term" value="F:protein dimerization activity"/>
    <property type="evidence" value="ECO:0007669"/>
    <property type="project" value="InterPro"/>
</dbReference>
<organism evidence="4 5">
    <name type="scientific">Sinobaca qinghaiensis</name>
    <dbReference type="NCBI Taxonomy" id="342944"/>
    <lineage>
        <taxon>Bacteria</taxon>
        <taxon>Bacillati</taxon>
        <taxon>Bacillota</taxon>
        <taxon>Bacilli</taxon>
        <taxon>Bacillales</taxon>
        <taxon>Sporolactobacillaceae</taxon>
        <taxon>Sinobaca</taxon>
    </lineage>
</organism>
<dbReference type="OrthoDB" id="1859224at2"/>
<evidence type="ECO:0000256" key="1">
    <source>
        <dbReference type="ARBA" id="ARBA00023125"/>
    </source>
</evidence>
<evidence type="ECO:0000313" key="5">
    <source>
        <dbReference type="Proteomes" id="UP000285120"/>
    </source>
</evidence>
<dbReference type="InterPro" id="IPR010982">
    <property type="entry name" value="Lambda_DNA-bd_dom_sf"/>
</dbReference>
<dbReference type="Pfam" id="PF01381">
    <property type="entry name" value="HTH_3"/>
    <property type="match status" value="1"/>
</dbReference>
<dbReference type="SUPFAM" id="SSF47406">
    <property type="entry name" value="SinR repressor dimerisation domain-like"/>
    <property type="match status" value="1"/>
</dbReference>
<sequence>MIGENIRRYRKQKRMTLSDLASTTGISKSYLSYIERGIKHNPSIDVLEKITEALEINISSIITDTPAPSSEHGVIDEEWQALIQEAIQAGISKKQFRDFQKFIRYEKWTSFEKDKNAN</sequence>
<dbReference type="PROSITE" id="PS50943">
    <property type="entry name" value="HTH_CROC1"/>
    <property type="match status" value="1"/>
</dbReference>